<gene>
    <name evidence="1" type="ORF">SAMN06265221_107125</name>
</gene>
<accession>A0A521DD36</accession>
<evidence type="ECO:0000313" key="1">
    <source>
        <dbReference type="EMBL" id="SMO69724.1"/>
    </source>
</evidence>
<keyword evidence="1" id="KW-0238">DNA-binding</keyword>
<keyword evidence="1" id="KW-0371">Homeobox</keyword>
<dbReference type="GO" id="GO:0003677">
    <property type="term" value="F:DNA binding"/>
    <property type="evidence" value="ECO:0007669"/>
    <property type="project" value="UniProtKB-KW"/>
</dbReference>
<dbReference type="AlphaFoldDB" id="A0A521DD36"/>
<proteinExistence type="predicted"/>
<sequence length="69" mass="7407">MLVASPQADFAAFVQSGQHTRQCPARSRFAVLDLLAAAPGLSDREIARRVECSPQTVGYIRRGTAACCL</sequence>
<dbReference type="Proteomes" id="UP000319014">
    <property type="component" value="Unassembled WGS sequence"/>
</dbReference>
<organism evidence="1 2">
    <name type="scientific">Paracoccus laeviglucosivorans</name>
    <dbReference type="NCBI Taxonomy" id="1197861"/>
    <lineage>
        <taxon>Bacteria</taxon>
        <taxon>Pseudomonadati</taxon>
        <taxon>Pseudomonadota</taxon>
        <taxon>Alphaproteobacteria</taxon>
        <taxon>Rhodobacterales</taxon>
        <taxon>Paracoccaceae</taxon>
        <taxon>Paracoccus</taxon>
    </lineage>
</organism>
<name>A0A521DD36_9RHOB</name>
<keyword evidence="2" id="KW-1185">Reference proteome</keyword>
<dbReference type="EMBL" id="FXTK01000007">
    <property type="protein sequence ID" value="SMO69724.1"/>
    <property type="molecule type" value="Genomic_DNA"/>
</dbReference>
<evidence type="ECO:0000313" key="2">
    <source>
        <dbReference type="Proteomes" id="UP000319014"/>
    </source>
</evidence>
<reference evidence="1 2" key="1">
    <citation type="submission" date="2017-05" db="EMBL/GenBank/DDBJ databases">
        <authorList>
            <person name="Varghese N."/>
            <person name="Submissions S."/>
        </authorList>
    </citation>
    <scope>NUCLEOTIDE SEQUENCE [LARGE SCALE GENOMIC DNA]</scope>
    <source>
        <strain evidence="1 2">DSM 100094</strain>
    </source>
</reference>
<protein>
    <submittedName>
        <fullName evidence="1">Homeodomain-like domain-containing protein</fullName>
    </submittedName>
</protein>